<reference evidence="4" key="2">
    <citation type="submission" date="2021-12" db="EMBL/GenBank/DDBJ databases">
        <title>Resequencing data analysis of finger millet.</title>
        <authorList>
            <person name="Hatakeyama M."/>
            <person name="Aluri S."/>
            <person name="Balachadran M.T."/>
            <person name="Sivarajan S.R."/>
            <person name="Poveda L."/>
            <person name="Shimizu-Inatsugi R."/>
            <person name="Schlapbach R."/>
            <person name="Sreeman S.M."/>
            <person name="Shimizu K.K."/>
        </authorList>
    </citation>
    <scope>NUCLEOTIDE SEQUENCE</scope>
</reference>
<dbReference type="EMBL" id="BQKI01000012">
    <property type="protein sequence ID" value="GJN05293.1"/>
    <property type="molecule type" value="Genomic_DNA"/>
</dbReference>
<dbReference type="Proteomes" id="UP001054889">
    <property type="component" value="Unassembled WGS sequence"/>
</dbReference>
<comment type="caution">
    <text evidence="4">The sequence shown here is derived from an EMBL/GenBank/DDBJ whole genome shotgun (WGS) entry which is preliminary data.</text>
</comment>
<keyword evidence="1" id="KW-0479">Metal-binding</keyword>
<dbReference type="SUPFAM" id="SSF57850">
    <property type="entry name" value="RING/U-box"/>
    <property type="match status" value="1"/>
</dbReference>
<accession>A0AAV5D2W0</accession>
<feature type="compositionally biased region" description="Polar residues" evidence="2">
    <location>
        <begin position="403"/>
        <end position="414"/>
    </location>
</feature>
<dbReference type="Pfam" id="PF13639">
    <property type="entry name" value="zf-RING_2"/>
    <property type="match status" value="1"/>
</dbReference>
<evidence type="ECO:0000256" key="1">
    <source>
        <dbReference type="PROSITE-ProRule" id="PRU00175"/>
    </source>
</evidence>
<dbReference type="AlphaFoldDB" id="A0AAV5D2W0"/>
<organism evidence="4 5">
    <name type="scientific">Eleusine coracana subsp. coracana</name>
    <dbReference type="NCBI Taxonomy" id="191504"/>
    <lineage>
        <taxon>Eukaryota</taxon>
        <taxon>Viridiplantae</taxon>
        <taxon>Streptophyta</taxon>
        <taxon>Embryophyta</taxon>
        <taxon>Tracheophyta</taxon>
        <taxon>Spermatophyta</taxon>
        <taxon>Magnoliopsida</taxon>
        <taxon>Liliopsida</taxon>
        <taxon>Poales</taxon>
        <taxon>Poaceae</taxon>
        <taxon>PACMAD clade</taxon>
        <taxon>Chloridoideae</taxon>
        <taxon>Cynodonteae</taxon>
        <taxon>Eleusininae</taxon>
        <taxon>Eleusine</taxon>
    </lineage>
</organism>
<keyword evidence="5" id="KW-1185">Reference proteome</keyword>
<dbReference type="InterPro" id="IPR013083">
    <property type="entry name" value="Znf_RING/FYVE/PHD"/>
</dbReference>
<gene>
    <name evidence="4" type="primary">ga22911</name>
    <name evidence="4" type="ORF">PR202_ga22911</name>
</gene>
<dbReference type="PANTHER" id="PTHR46798:SF13">
    <property type="entry name" value="E3 UBIQUITIN-PROTEIN LIGASE IPI1"/>
    <property type="match status" value="1"/>
</dbReference>
<name>A0AAV5D2W0_ELECO</name>
<keyword evidence="1" id="KW-0863">Zinc-finger</keyword>
<feature type="region of interest" description="Disordered" evidence="2">
    <location>
        <begin position="328"/>
        <end position="420"/>
    </location>
</feature>
<evidence type="ECO:0000313" key="4">
    <source>
        <dbReference type="EMBL" id="GJN05293.1"/>
    </source>
</evidence>
<keyword evidence="1" id="KW-0862">Zinc</keyword>
<dbReference type="PROSITE" id="PS50089">
    <property type="entry name" value="ZF_RING_2"/>
    <property type="match status" value="1"/>
</dbReference>
<sequence>MGLGAQEEEVVTEMVSKEEGSGGEEQEEPEGGGAEAEGDVERKDQAETVLQCSICLDTVVIGGGDRSIARLQCGHEFHLDCIGSAFNSKGIMQCPNCRHIERGHWLYARGPASSQHINNDDWVFDEDLYDFAHPEFFGPLHFRWCPIGRLSELPSLFNEIEASQTAPFHDVMGQNFNAEPMALPEPGTSHQGPSDGHQPLHRGHPTDFHHHLWAPMPHSYSPPNNNNGVAGQPGISVGATRIGGVDSGTQQRGSLPSFYGNRSEWPRIPNVPPMTPQLVRAPGNMNEQFQHGSSSLFAGSQRSGGMRPLGAGGPAMLLPDHTFYQFPPASSGSNSMETTEDVGGNHFYSWERGHFGPHSPVNNEGPWPSSSQQQPPYAAPEPAAAPRRLFRYWAGSARPPPTENRSLNDPSFHQTRLPHM</sequence>
<feature type="compositionally biased region" description="Polar residues" evidence="2">
    <location>
        <begin position="328"/>
        <end position="337"/>
    </location>
</feature>
<feature type="region of interest" description="Disordered" evidence="2">
    <location>
        <begin position="181"/>
        <end position="270"/>
    </location>
</feature>
<feature type="compositionally biased region" description="Low complexity" evidence="2">
    <location>
        <begin position="366"/>
        <end position="386"/>
    </location>
</feature>
<evidence type="ECO:0000256" key="2">
    <source>
        <dbReference type="SAM" id="MobiDB-lite"/>
    </source>
</evidence>
<dbReference type="GO" id="GO:0004842">
    <property type="term" value="F:ubiquitin-protein transferase activity"/>
    <property type="evidence" value="ECO:0007669"/>
    <property type="project" value="InterPro"/>
</dbReference>
<dbReference type="GO" id="GO:0008270">
    <property type="term" value="F:zinc ion binding"/>
    <property type="evidence" value="ECO:0007669"/>
    <property type="project" value="UniProtKB-KW"/>
</dbReference>
<protein>
    <recommendedName>
        <fullName evidence="3">RING-type domain-containing protein</fullName>
    </recommendedName>
</protein>
<evidence type="ECO:0000259" key="3">
    <source>
        <dbReference type="PROSITE" id="PS50089"/>
    </source>
</evidence>
<dbReference type="Gene3D" id="3.30.40.10">
    <property type="entry name" value="Zinc/RING finger domain, C3HC4 (zinc finger)"/>
    <property type="match status" value="1"/>
</dbReference>
<evidence type="ECO:0000313" key="5">
    <source>
        <dbReference type="Proteomes" id="UP001054889"/>
    </source>
</evidence>
<feature type="compositionally biased region" description="Acidic residues" evidence="2">
    <location>
        <begin position="1"/>
        <end position="11"/>
    </location>
</feature>
<feature type="domain" description="RING-type" evidence="3">
    <location>
        <begin position="52"/>
        <end position="98"/>
    </location>
</feature>
<proteinExistence type="predicted"/>
<dbReference type="SMART" id="SM00184">
    <property type="entry name" value="RING"/>
    <property type="match status" value="1"/>
</dbReference>
<feature type="compositionally biased region" description="Acidic residues" evidence="2">
    <location>
        <begin position="21"/>
        <end position="30"/>
    </location>
</feature>
<dbReference type="InterPro" id="IPR044274">
    <property type="entry name" value="RFI2"/>
</dbReference>
<dbReference type="InterPro" id="IPR001841">
    <property type="entry name" value="Znf_RING"/>
</dbReference>
<dbReference type="PANTHER" id="PTHR46798">
    <property type="entry name" value="OS09G0511500 PROTEIN"/>
    <property type="match status" value="1"/>
</dbReference>
<feature type="region of interest" description="Disordered" evidence="2">
    <location>
        <begin position="1"/>
        <end position="42"/>
    </location>
</feature>
<reference evidence="4" key="1">
    <citation type="journal article" date="2018" name="DNA Res.">
        <title>Multiple hybrid de novo genome assembly of finger millet, an orphan allotetraploid crop.</title>
        <authorList>
            <person name="Hatakeyama M."/>
            <person name="Aluri S."/>
            <person name="Balachadran M.T."/>
            <person name="Sivarajan S.R."/>
            <person name="Patrignani A."/>
            <person name="Gruter S."/>
            <person name="Poveda L."/>
            <person name="Shimizu-Inatsugi R."/>
            <person name="Baeten J."/>
            <person name="Francoijs K.J."/>
            <person name="Nataraja K.N."/>
            <person name="Reddy Y.A.N."/>
            <person name="Phadnis S."/>
            <person name="Ravikumar R.L."/>
            <person name="Schlapbach R."/>
            <person name="Sreeman S.M."/>
            <person name="Shimizu K.K."/>
        </authorList>
    </citation>
    <scope>NUCLEOTIDE SEQUENCE</scope>
</reference>